<feature type="transmembrane region" description="Helical" evidence="1">
    <location>
        <begin position="6"/>
        <end position="23"/>
    </location>
</feature>
<evidence type="ECO:0000256" key="1">
    <source>
        <dbReference type="SAM" id="Phobius"/>
    </source>
</evidence>
<gene>
    <name evidence="2" type="ORF">HZF05_03860</name>
</gene>
<keyword evidence="1" id="KW-0812">Transmembrane</keyword>
<proteinExistence type="predicted"/>
<sequence length="48" mass="5083">MSRGSITLIVIVVLIVAGLVWLSRGNHNVTPHHVEKVVTLNGADASAH</sequence>
<evidence type="ECO:0000313" key="3">
    <source>
        <dbReference type="Proteomes" id="UP000570166"/>
    </source>
</evidence>
<keyword evidence="3" id="KW-1185">Reference proteome</keyword>
<dbReference type="RefSeq" id="WP_160366369.1">
    <property type="nucleotide sequence ID" value="NZ_JACEIB010000002.1"/>
</dbReference>
<accession>A0A838L209</accession>
<keyword evidence="1" id="KW-1133">Transmembrane helix</keyword>
<dbReference type="Proteomes" id="UP000570166">
    <property type="component" value="Unassembled WGS sequence"/>
</dbReference>
<keyword evidence="1" id="KW-0472">Membrane</keyword>
<comment type="caution">
    <text evidence="2">The sequence shown here is derived from an EMBL/GenBank/DDBJ whole genome shotgun (WGS) entry which is preliminary data.</text>
</comment>
<dbReference type="AlphaFoldDB" id="A0A838L209"/>
<dbReference type="EMBL" id="JACEIB010000002">
    <property type="protein sequence ID" value="MBA2933224.1"/>
    <property type="molecule type" value="Genomic_DNA"/>
</dbReference>
<organism evidence="2 3">
    <name type="scientific">Sphingomonas chungangi</name>
    <dbReference type="NCBI Taxonomy" id="2683589"/>
    <lineage>
        <taxon>Bacteria</taxon>
        <taxon>Pseudomonadati</taxon>
        <taxon>Pseudomonadota</taxon>
        <taxon>Alphaproteobacteria</taxon>
        <taxon>Sphingomonadales</taxon>
        <taxon>Sphingomonadaceae</taxon>
        <taxon>Sphingomonas</taxon>
    </lineage>
</organism>
<protein>
    <submittedName>
        <fullName evidence="2">Uncharacterized protein</fullName>
    </submittedName>
</protein>
<evidence type="ECO:0000313" key="2">
    <source>
        <dbReference type="EMBL" id="MBA2933224.1"/>
    </source>
</evidence>
<name>A0A838L209_9SPHN</name>
<reference evidence="2 3" key="1">
    <citation type="submission" date="2020-07" db="EMBL/GenBank/DDBJ databases">
        <authorList>
            <person name="Sun Q."/>
        </authorList>
    </citation>
    <scope>NUCLEOTIDE SEQUENCE [LARGE SCALE GENOMIC DNA]</scope>
    <source>
        <strain evidence="2 3">CGMCC 1.13654</strain>
    </source>
</reference>